<dbReference type="Proteomes" id="UP001487740">
    <property type="component" value="Unassembled WGS sequence"/>
</dbReference>
<proteinExistence type="predicted"/>
<evidence type="ECO:0000256" key="1">
    <source>
        <dbReference type="SAM" id="MobiDB-lite"/>
    </source>
</evidence>
<accession>A0AAW0TYU6</accession>
<sequence>MRVDAGGVRGRRDPVASPAPRTKLQQRQREPFAAQFCFHDPNVILPQPRDVKPLNKSKFSERKAEQFCKTQQLKMEAMRVVTSLLMLTVTGPSLAYPYTRGTAGRSSGWGRDAGLVDYLGGYPMDDQYAVPEYDPTTRYTYAAQRPRINKEAVAAWLTAAFDDILDYDTYSDDDGIWYNEMATDDVLEPNPNDDSPMMQLFFNNQHSQHSGSSAPYRYSLEDLENMERKAKMEDNTENQLHALMGKTIRKKSTMPVLGGRIRPVFARTITTQPEDDKREATKKQQKQVQVDTSVRTTQKPEEKKVSISKAPSGTNNNEVTSSDATPSPKSSVQSATTSQYLRSHYETLKKFLDREREARRNQDMEEELRSERMQRRGGVQKRYAAEEETLPEQLASLKKKV</sequence>
<feature type="compositionally biased region" description="Polar residues" evidence="1">
    <location>
        <begin position="309"/>
        <end position="341"/>
    </location>
</feature>
<keyword evidence="3" id="KW-1185">Reference proteome</keyword>
<dbReference type="EMBL" id="JARAKH010000021">
    <property type="protein sequence ID" value="KAK8392953.1"/>
    <property type="molecule type" value="Genomic_DNA"/>
</dbReference>
<organism evidence="2 3">
    <name type="scientific">Scylla paramamosain</name>
    <name type="common">Mud crab</name>
    <dbReference type="NCBI Taxonomy" id="85552"/>
    <lineage>
        <taxon>Eukaryota</taxon>
        <taxon>Metazoa</taxon>
        <taxon>Ecdysozoa</taxon>
        <taxon>Arthropoda</taxon>
        <taxon>Crustacea</taxon>
        <taxon>Multicrustacea</taxon>
        <taxon>Malacostraca</taxon>
        <taxon>Eumalacostraca</taxon>
        <taxon>Eucarida</taxon>
        <taxon>Decapoda</taxon>
        <taxon>Pleocyemata</taxon>
        <taxon>Brachyura</taxon>
        <taxon>Eubrachyura</taxon>
        <taxon>Portunoidea</taxon>
        <taxon>Portunidae</taxon>
        <taxon>Portuninae</taxon>
        <taxon>Scylla</taxon>
    </lineage>
</organism>
<evidence type="ECO:0000313" key="3">
    <source>
        <dbReference type="Proteomes" id="UP001487740"/>
    </source>
</evidence>
<feature type="compositionally biased region" description="Basic and acidic residues" evidence="1">
    <location>
        <begin position="343"/>
        <end position="374"/>
    </location>
</feature>
<dbReference type="AlphaFoldDB" id="A0AAW0TYU6"/>
<feature type="region of interest" description="Disordered" evidence="1">
    <location>
        <begin position="264"/>
        <end position="401"/>
    </location>
</feature>
<evidence type="ECO:0000313" key="2">
    <source>
        <dbReference type="EMBL" id="KAK8392953.1"/>
    </source>
</evidence>
<reference evidence="2 3" key="1">
    <citation type="submission" date="2023-03" db="EMBL/GenBank/DDBJ databases">
        <title>High-quality genome of Scylla paramamosain provides insights in environmental adaptation.</title>
        <authorList>
            <person name="Zhang L."/>
        </authorList>
    </citation>
    <scope>NUCLEOTIDE SEQUENCE [LARGE SCALE GENOMIC DNA]</scope>
    <source>
        <strain evidence="2">LZ_2023a</strain>
        <tissue evidence="2">Muscle</tissue>
    </source>
</reference>
<comment type="caution">
    <text evidence="2">The sequence shown here is derived from an EMBL/GenBank/DDBJ whole genome shotgun (WGS) entry which is preliminary data.</text>
</comment>
<protein>
    <submittedName>
        <fullName evidence="2">Uncharacterized protein</fullName>
    </submittedName>
</protein>
<name>A0AAW0TYU6_SCYPA</name>
<feature type="region of interest" description="Disordered" evidence="1">
    <location>
        <begin position="1"/>
        <end position="28"/>
    </location>
</feature>
<gene>
    <name evidence="2" type="ORF">O3P69_013167</name>
</gene>